<dbReference type="InterPro" id="IPR010451">
    <property type="entry name" value="Acetoacetate_decarboxylase"/>
</dbReference>
<dbReference type="PANTHER" id="PTHR40518">
    <property type="entry name" value="ACETOACETATE DECARBOXYLASE"/>
    <property type="match status" value="1"/>
</dbReference>
<dbReference type="GO" id="GO:0016829">
    <property type="term" value="F:lyase activity"/>
    <property type="evidence" value="ECO:0007669"/>
    <property type="project" value="InterPro"/>
</dbReference>
<protein>
    <submittedName>
        <fullName evidence="1">Acetoacetate decarboxylase (ADC)</fullName>
    </submittedName>
</protein>
<dbReference type="EMBL" id="NKXO01000026">
    <property type="protein sequence ID" value="PKQ68266.1"/>
    <property type="molecule type" value="Genomic_DNA"/>
</dbReference>
<proteinExistence type="predicted"/>
<dbReference type="OrthoDB" id="323772at2"/>
<keyword evidence="2" id="KW-1185">Reference proteome</keyword>
<dbReference type="PANTHER" id="PTHR40518:SF1">
    <property type="entry name" value="ACETOACETATE DECARBOXYLASE"/>
    <property type="match status" value="1"/>
</dbReference>
<gene>
    <name evidence="1" type="ORF">Rain11_1734</name>
</gene>
<organism evidence="1 2">
    <name type="scientific">Raineya orbicola</name>
    <dbReference type="NCBI Taxonomy" id="2016530"/>
    <lineage>
        <taxon>Bacteria</taxon>
        <taxon>Pseudomonadati</taxon>
        <taxon>Bacteroidota</taxon>
        <taxon>Cytophagia</taxon>
        <taxon>Cytophagales</taxon>
        <taxon>Raineyaceae</taxon>
        <taxon>Raineya</taxon>
    </lineage>
</organism>
<reference evidence="1 2" key="1">
    <citation type="submission" date="2017-06" db="EMBL/GenBank/DDBJ databases">
        <title>Raineya orbicola gen. nov., sp. nov. a slightly thermophilic bacterium of the phylum Bacteroidetes and the description of Raineyaceae fam. nov.</title>
        <authorList>
            <person name="Albuquerque L."/>
            <person name="Polonia A.R.M."/>
            <person name="Barroso C."/>
            <person name="Froufe H.J.C."/>
            <person name="Lage O."/>
            <person name="Lobo-Da-Cunha A."/>
            <person name="Egas C."/>
            <person name="Da Costa M.S."/>
        </authorList>
    </citation>
    <scope>NUCLEOTIDE SEQUENCE [LARGE SCALE GENOMIC DNA]</scope>
    <source>
        <strain evidence="1 2">SPSPC-11</strain>
    </source>
</reference>
<dbReference type="Gene3D" id="2.40.400.10">
    <property type="entry name" value="Acetoacetate decarboxylase-like"/>
    <property type="match status" value="1"/>
</dbReference>
<dbReference type="RefSeq" id="WP_101359006.1">
    <property type="nucleotide sequence ID" value="NZ_NKXO01000026.1"/>
</dbReference>
<dbReference type="InterPro" id="IPR023375">
    <property type="entry name" value="ADC_dom_sf"/>
</dbReference>
<dbReference type="Proteomes" id="UP000233387">
    <property type="component" value="Unassembled WGS sequence"/>
</dbReference>
<dbReference type="SUPFAM" id="SSF160104">
    <property type="entry name" value="Acetoacetate decarboxylase-like"/>
    <property type="match status" value="1"/>
</dbReference>
<dbReference type="AlphaFoldDB" id="A0A2N3ID83"/>
<evidence type="ECO:0000313" key="2">
    <source>
        <dbReference type="Proteomes" id="UP000233387"/>
    </source>
</evidence>
<sequence>MDKIPNTIARPPWVLYGKGYILLYRFEKTFIEQNGFLPKHLLDKFKGIVGSVMLVDYAESPVGAYKELLFIPGLFQFRQRKAFHISKIYVSTYESVWNGIENWGIPKELADFRWEKVEKGFERFVVSKDERNFFSAEIKPYGLPFYVNTAWFPFHFYQWRKETLLHTTPQGKGWAKLCKVQNIQVGSDLFPDISRQKLLAAIAVPRFTMKFPEPQQE</sequence>
<dbReference type="Pfam" id="PF06314">
    <property type="entry name" value="ADC"/>
    <property type="match status" value="1"/>
</dbReference>
<evidence type="ECO:0000313" key="1">
    <source>
        <dbReference type="EMBL" id="PKQ68266.1"/>
    </source>
</evidence>
<name>A0A2N3ID83_9BACT</name>
<comment type="caution">
    <text evidence="1">The sequence shown here is derived from an EMBL/GenBank/DDBJ whole genome shotgun (WGS) entry which is preliminary data.</text>
</comment>
<accession>A0A2N3ID83</accession>